<dbReference type="EC" id="2.1.1.64" evidence="5"/>
<comment type="similarity">
    <text evidence="5">Belongs to the methyltransferase superfamily. UbiG/COQ3 family.</text>
</comment>
<accession>A0A251ZSU4</accession>
<evidence type="ECO:0000256" key="2">
    <source>
        <dbReference type="ARBA" id="ARBA00022679"/>
    </source>
</evidence>
<protein>
    <recommendedName>
        <fullName evidence="5">Ubiquinone biosynthesis O-methyltransferase</fullName>
    </recommendedName>
    <alternativeName>
        <fullName evidence="5">2-polyprenyl-6-hydroxyphenol methylase</fullName>
        <ecNumber evidence="5">2.1.1.222</ecNumber>
    </alternativeName>
    <alternativeName>
        <fullName evidence="5">3-demethylubiquinone 3-O-methyltransferase</fullName>
        <ecNumber evidence="5">2.1.1.64</ecNumber>
    </alternativeName>
</protein>
<evidence type="ECO:0000313" key="7">
    <source>
        <dbReference type="Proteomes" id="UP000194946"/>
    </source>
</evidence>
<dbReference type="GO" id="GO:0102208">
    <property type="term" value="F:2-polyprenyl-6-hydroxyphenol methylase activity"/>
    <property type="evidence" value="ECO:0007669"/>
    <property type="project" value="UniProtKB-EC"/>
</dbReference>
<dbReference type="RefSeq" id="WP_086632689.1">
    <property type="nucleotide sequence ID" value="NZ_JOPB01000022.1"/>
</dbReference>
<dbReference type="Proteomes" id="UP000194946">
    <property type="component" value="Unassembled WGS sequence"/>
</dbReference>
<dbReference type="UniPathway" id="UPA00232"/>
<feature type="binding site" evidence="5">
    <location>
        <position position="93"/>
    </location>
    <ligand>
        <name>S-adenosyl-L-methionine</name>
        <dbReference type="ChEBI" id="CHEBI:59789"/>
    </ligand>
</feature>
<dbReference type="CDD" id="cd02440">
    <property type="entry name" value="AdoMet_MTases"/>
    <property type="match status" value="1"/>
</dbReference>
<comment type="function">
    <text evidence="5">O-methyltransferase that catalyzes the 2 O-methylation steps in the ubiquinone biosynthetic pathway.</text>
</comment>
<dbReference type="SUPFAM" id="SSF53335">
    <property type="entry name" value="S-adenosyl-L-methionine-dependent methyltransferases"/>
    <property type="match status" value="1"/>
</dbReference>
<dbReference type="GO" id="GO:0010420">
    <property type="term" value="F:polyprenyldihydroxybenzoate methyltransferase activity"/>
    <property type="evidence" value="ECO:0007669"/>
    <property type="project" value="InterPro"/>
</dbReference>
<gene>
    <name evidence="5" type="primary">ubiG</name>
    <name evidence="6" type="ORF">HK18_03030</name>
</gene>
<dbReference type="EC" id="2.1.1.222" evidence="5"/>
<dbReference type="InterPro" id="IPR029063">
    <property type="entry name" value="SAM-dependent_MTases_sf"/>
</dbReference>
<evidence type="ECO:0000256" key="5">
    <source>
        <dbReference type="HAMAP-Rule" id="MF_00472"/>
    </source>
</evidence>
<comment type="catalytic activity">
    <reaction evidence="5">
        <text>a 3-(all-trans-polyprenyl)benzene-1,2-diol + S-adenosyl-L-methionine = a 2-methoxy-6-(all-trans-polyprenyl)phenol + S-adenosyl-L-homocysteine + H(+)</text>
        <dbReference type="Rhea" id="RHEA:31411"/>
        <dbReference type="Rhea" id="RHEA-COMP:9550"/>
        <dbReference type="Rhea" id="RHEA-COMP:9551"/>
        <dbReference type="ChEBI" id="CHEBI:15378"/>
        <dbReference type="ChEBI" id="CHEBI:57856"/>
        <dbReference type="ChEBI" id="CHEBI:59789"/>
        <dbReference type="ChEBI" id="CHEBI:62729"/>
        <dbReference type="ChEBI" id="CHEBI:62731"/>
        <dbReference type="EC" id="2.1.1.222"/>
    </reaction>
</comment>
<feature type="binding site" evidence="5">
    <location>
        <position position="141"/>
    </location>
    <ligand>
        <name>S-adenosyl-L-methionine</name>
        <dbReference type="ChEBI" id="CHEBI:59789"/>
    </ligand>
</feature>
<keyword evidence="1 5" id="KW-0489">Methyltransferase</keyword>
<proteinExistence type="inferred from homology"/>
<keyword evidence="4 5" id="KW-0949">S-adenosyl-L-methionine</keyword>
<keyword evidence="7" id="KW-1185">Reference proteome</keyword>
<comment type="caution">
    <text evidence="6">The sequence shown here is derived from an EMBL/GenBank/DDBJ whole genome shotgun (WGS) entry which is preliminary data.</text>
</comment>
<feature type="binding site" evidence="5">
    <location>
        <position position="48"/>
    </location>
    <ligand>
        <name>S-adenosyl-L-methionine</name>
        <dbReference type="ChEBI" id="CHEBI:59789"/>
    </ligand>
</feature>
<organism evidence="6 7">
    <name type="scientific">Commensalibacter intestini</name>
    <dbReference type="NCBI Taxonomy" id="479936"/>
    <lineage>
        <taxon>Bacteria</taxon>
        <taxon>Pseudomonadati</taxon>
        <taxon>Pseudomonadota</taxon>
        <taxon>Alphaproteobacteria</taxon>
        <taxon>Acetobacterales</taxon>
        <taxon>Acetobacteraceae</taxon>
    </lineage>
</organism>
<evidence type="ECO:0000256" key="3">
    <source>
        <dbReference type="ARBA" id="ARBA00022688"/>
    </source>
</evidence>
<dbReference type="PANTHER" id="PTHR43464:SF19">
    <property type="entry name" value="UBIQUINONE BIOSYNTHESIS O-METHYLTRANSFERASE, MITOCHONDRIAL"/>
    <property type="match status" value="1"/>
</dbReference>
<comment type="pathway">
    <text evidence="5">Cofactor biosynthesis; ubiquinone biosynthesis.</text>
</comment>
<feature type="binding site" evidence="5">
    <location>
        <position position="72"/>
    </location>
    <ligand>
        <name>S-adenosyl-L-methionine</name>
        <dbReference type="ChEBI" id="CHEBI:59789"/>
    </ligand>
</feature>
<evidence type="ECO:0000256" key="1">
    <source>
        <dbReference type="ARBA" id="ARBA00022603"/>
    </source>
</evidence>
<name>A0A251ZSU4_9PROT</name>
<keyword evidence="3 5" id="KW-0831">Ubiquinone biosynthesis</keyword>
<dbReference type="EMBL" id="JOPB01000022">
    <property type="protein sequence ID" value="OUI77733.1"/>
    <property type="molecule type" value="Genomic_DNA"/>
</dbReference>
<dbReference type="InterPro" id="IPR010233">
    <property type="entry name" value="UbiG_MeTrfase"/>
</dbReference>
<dbReference type="Gene3D" id="3.40.50.150">
    <property type="entry name" value="Vaccinia Virus protein VP39"/>
    <property type="match status" value="1"/>
</dbReference>
<dbReference type="AlphaFoldDB" id="A0A251ZSU4"/>
<dbReference type="Pfam" id="PF13489">
    <property type="entry name" value="Methyltransf_23"/>
    <property type="match status" value="1"/>
</dbReference>
<dbReference type="GO" id="GO:0032259">
    <property type="term" value="P:methylation"/>
    <property type="evidence" value="ECO:0007669"/>
    <property type="project" value="UniProtKB-KW"/>
</dbReference>
<dbReference type="PANTHER" id="PTHR43464">
    <property type="entry name" value="METHYLTRANSFERASE"/>
    <property type="match status" value="1"/>
</dbReference>
<sequence>MSTVTPPDPHNQKNSVKEDEINRFNAIADEWWNRTGPMSPLHEMNSLRIEWIQKILKTHTSFDHSHPILDIGCGVGIASEGLATLGYNVLGVDAAKDVIQAAQNHLDTIPLPPNSGDITYRVGTIEELVSEKKQFQIVNALELLEHVNDPQEFIQNIATLLTDNGITFVSTINRNIPSFLFAKVGAEYLTRKLPVGTHQWKQFITPAELCKMAHNAGLRVVDIAGLTMRPNGWKITQDVKINYMVCLSKI</sequence>
<evidence type="ECO:0000313" key="6">
    <source>
        <dbReference type="EMBL" id="OUI77733.1"/>
    </source>
</evidence>
<dbReference type="NCBIfam" id="TIGR01983">
    <property type="entry name" value="UbiG"/>
    <property type="match status" value="1"/>
</dbReference>
<reference evidence="7" key="1">
    <citation type="submission" date="2014-06" db="EMBL/GenBank/DDBJ databases">
        <authorList>
            <person name="Winans N.J."/>
            <person name="Newell P.D."/>
            <person name="Douglas A.E."/>
        </authorList>
    </citation>
    <scope>NUCLEOTIDE SEQUENCE [LARGE SCALE GENOMIC DNA]</scope>
    <source>
        <strain evidence="7">DmL_052</strain>
    </source>
</reference>
<comment type="catalytic activity">
    <reaction evidence="5">
        <text>a 3-demethylubiquinol + S-adenosyl-L-methionine = a ubiquinol + S-adenosyl-L-homocysteine + H(+)</text>
        <dbReference type="Rhea" id="RHEA:44380"/>
        <dbReference type="Rhea" id="RHEA-COMP:9566"/>
        <dbReference type="Rhea" id="RHEA-COMP:10914"/>
        <dbReference type="ChEBI" id="CHEBI:15378"/>
        <dbReference type="ChEBI" id="CHEBI:17976"/>
        <dbReference type="ChEBI" id="CHEBI:57856"/>
        <dbReference type="ChEBI" id="CHEBI:59789"/>
        <dbReference type="ChEBI" id="CHEBI:84422"/>
        <dbReference type="EC" id="2.1.1.64"/>
    </reaction>
</comment>
<keyword evidence="6" id="KW-0830">Ubiquinone</keyword>
<dbReference type="GO" id="GO:0061542">
    <property type="term" value="F:3-demethylubiquinol 3-O-methyltransferase activity"/>
    <property type="evidence" value="ECO:0007669"/>
    <property type="project" value="UniProtKB-UniRule"/>
</dbReference>
<evidence type="ECO:0000256" key="4">
    <source>
        <dbReference type="ARBA" id="ARBA00022691"/>
    </source>
</evidence>
<dbReference type="HAMAP" id="MF_00472">
    <property type="entry name" value="UbiG"/>
    <property type="match status" value="1"/>
</dbReference>
<keyword evidence="2 5" id="KW-0808">Transferase</keyword>